<evidence type="ECO:0000256" key="1">
    <source>
        <dbReference type="SAM" id="MobiDB-lite"/>
    </source>
</evidence>
<gene>
    <name evidence="2" type="ORF">I7I51_03019</name>
</gene>
<dbReference type="EMBL" id="CP069116">
    <property type="protein sequence ID" value="QSS66807.1"/>
    <property type="molecule type" value="Genomic_DNA"/>
</dbReference>
<accession>A0A8A1MRY0</accession>
<evidence type="ECO:0000313" key="2">
    <source>
        <dbReference type="EMBL" id="QSS66807.1"/>
    </source>
</evidence>
<dbReference type="AlphaFoldDB" id="A0A8A1MRY0"/>
<dbReference type="OrthoDB" id="10583273at2759"/>
<protein>
    <submittedName>
        <fullName evidence="2">Uncharacterized protein</fullName>
    </submittedName>
</protein>
<feature type="region of interest" description="Disordered" evidence="1">
    <location>
        <begin position="82"/>
        <end position="102"/>
    </location>
</feature>
<evidence type="ECO:0000313" key="3">
    <source>
        <dbReference type="Proteomes" id="UP000663671"/>
    </source>
</evidence>
<reference evidence="2" key="1">
    <citation type="submission" date="2021-01" db="EMBL/GenBank/DDBJ databases">
        <title>Chromosome-level genome assembly of a human fungal pathogen reveals clustering of transcriptionally co-regulated genes.</title>
        <authorList>
            <person name="Voorhies M."/>
            <person name="Cohen S."/>
            <person name="Shea T.P."/>
            <person name="Petrus S."/>
            <person name="Munoz J.F."/>
            <person name="Poplawski S."/>
            <person name="Goldman W.E."/>
            <person name="Michael T."/>
            <person name="Cuomo C.A."/>
            <person name="Sil A."/>
            <person name="Beyhan S."/>
        </authorList>
    </citation>
    <scope>NUCLEOTIDE SEQUENCE</scope>
    <source>
        <strain evidence="2">WU24</strain>
    </source>
</reference>
<sequence length="102" mass="10832">MGGVWAQNVAFAEPPAGIDDCIGCSEVLVVDPASSRIDRLVWLISGCVVTAQGGQDGLDVAFMFCMAIDSRFAGGSQCWNGEARRSPKMQRSIHKTPSTLSV</sequence>
<dbReference type="Proteomes" id="UP000663671">
    <property type="component" value="Chromosome 6"/>
</dbReference>
<name>A0A8A1MRY0_AJECA</name>
<proteinExistence type="predicted"/>
<organism evidence="2 3">
    <name type="scientific">Ajellomyces capsulatus</name>
    <name type="common">Darling's disease fungus</name>
    <name type="synonym">Histoplasma capsulatum</name>
    <dbReference type="NCBI Taxonomy" id="5037"/>
    <lineage>
        <taxon>Eukaryota</taxon>
        <taxon>Fungi</taxon>
        <taxon>Dikarya</taxon>
        <taxon>Ascomycota</taxon>
        <taxon>Pezizomycotina</taxon>
        <taxon>Eurotiomycetes</taxon>
        <taxon>Eurotiomycetidae</taxon>
        <taxon>Onygenales</taxon>
        <taxon>Ajellomycetaceae</taxon>
        <taxon>Histoplasma</taxon>
    </lineage>
</organism>
<dbReference type="VEuPathDB" id="FungiDB:I7I51_03019"/>